<proteinExistence type="inferred from homology"/>
<dbReference type="OrthoDB" id="7181050at2"/>
<organism evidence="3 4">
    <name type="scientific">Rossellomorea aquimaris</name>
    <dbReference type="NCBI Taxonomy" id="189382"/>
    <lineage>
        <taxon>Bacteria</taxon>
        <taxon>Bacillati</taxon>
        <taxon>Bacillota</taxon>
        <taxon>Bacilli</taxon>
        <taxon>Bacillales</taxon>
        <taxon>Bacillaceae</taxon>
        <taxon>Rossellomorea</taxon>
    </lineage>
</organism>
<dbReference type="Pfam" id="PF00797">
    <property type="entry name" value="Acetyltransf_2"/>
    <property type="match status" value="1"/>
</dbReference>
<dbReference type="InterPro" id="IPR053710">
    <property type="entry name" value="Arylamine_NAT_domain_sf"/>
</dbReference>
<name>A0A5D4UN76_9BACI</name>
<evidence type="ECO:0000256" key="1">
    <source>
        <dbReference type="ARBA" id="ARBA00006547"/>
    </source>
</evidence>
<gene>
    <name evidence="3" type="ORF">FZC85_04980</name>
</gene>
<dbReference type="InterPro" id="IPR038765">
    <property type="entry name" value="Papain-like_cys_pep_sf"/>
</dbReference>
<dbReference type="Gene3D" id="3.30.2140.20">
    <property type="match status" value="1"/>
</dbReference>
<accession>A0A5D4UN76</accession>
<reference evidence="3 4" key="1">
    <citation type="submission" date="2019-08" db="EMBL/GenBank/DDBJ databases">
        <title>Bacillus genomes from the desert of Cuatro Cienegas, Coahuila.</title>
        <authorList>
            <person name="Olmedo-Alvarez G."/>
        </authorList>
    </citation>
    <scope>NUCLEOTIDE SEQUENCE [LARGE SCALE GENOMIC DNA]</scope>
    <source>
        <strain evidence="3 4">CH87b_3T</strain>
    </source>
</reference>
<dbReference type="GO" id="GO:0016407">
    <property type="term" value="F:acetyltransferase activity"/>
    <property type="evidence" value="ECO:0007669"/>
    <property type="project" value="InterPro"/>
</dbReference>
<evidence type="ECO:0000256" key="2">
    <source>
        <dbReference type="RuleBase" id="RU003452"/>
    </source>
</evidence>
<dbReference type="EMBL" id="VTEZ01000001">
    <property type="protein sequence ID" value="TYS88763.1"/>
    <property type="molecule type" value="Genomic_DNA"/>
</dbReference>
<dbReference type="AlphaFoldDB" id="A0A5D4UN76"/>
<dbReference type="SUPFAM" id="SSF54001">
    <property type="entry name" value="Cysteine proteinases"/>
    <property type="match status" value="1"/>
</dbReference>
<sequence length="261" mass="29916">MTDLNTLFRKRIHYPTTGKISFHQLDTILEETAKSIPFENLCVIGNTFTNLTKRNLVNKMLVKNEGGLCYELNSLFYLFLIENQFDAVLVRGVVYNHDKEQYEKIGRTHVVILVSHKDTTYVVDTGFGGNLPLKPVPLSGEAVVSSNGEFRVKELDSPHGDYIFEMKLKHKHSDWRTGYAFDSGNPIKDVTQLNDIQTIISTHSDSPFNKHPLLTKRTNDGNVTLTDTSFTHWKAGELTKKEIDLESYIELLNYWFGFRHT</sequence>
<comment type="caution">
    <text evidence="3">The sequence shown here is derived from an EMBL/GenBank/DDBJ whole genome shotgun (WGS) entry which is preliminary data.</text>
</comment>
<dbReference type="PRINTS" id="PR01543">
    <property type="entry name" value="ANATRNSFRASE"/>
</dbReference>
<comment type="similarity">
    <text evidence="1 2">Belongs to the arylamine N-acetyltransferase family.</text>
</comment>
<keyword evidence="3" id="KW-0808">Transferase</keyword>
<dbReference type="PANTHER" id="PTHR11786:SF0">
    <property type="entry name" value="ARYLAMINE N-ACETYLTRANSFERASE 4-RELATED"/>
    <property type="match status" value="1"/>
</dbReference>
<dbReference type="InterPro" id="IPR001447">
    <property type="entry name" value="Arylamine_N-AcTrfase"/>
</dbReference>
<evidence type="ECO:0000313" key="3">
    <source>
        <dbReference type="EMBL" id="TYS88763.1"/>
    </source>
</evidence>
<dbReference type="Proteomes" id="UP000324269">
    <property type="component" value="Unassembled WGS sequence"/>
</dbReference>
<evidence type="ECO:0000313" key="4">
    <source>
        <dbReference type="Proteomes" id="UP000324269"/>
    </source>
</evidence>
<dbReference type="PANTHER" id="PTHR11786">
    <property type="entry name" value="N-HYDROXYARYLAMINE O-ACETYLTRANSFERASE"/>
    <property type="match status" value="1"/>
</dbReference>
<protein>
    <submittedName>
        <fullName evidence="3">Arylamine N-acetyltransferase</fullName>
    </submittedName>
</protein>